<evidence type="ECO:0000313" key="3">
    <source>
        <dbReference type="Proteomes" id="UP000554482"/>
    </source>
</evidence>
<evidence type="ECO:0000259" key="1">
    <source>
        <dbReference type="Pfam" id="PF13456"/>
    </source>
</evidence>
<comment type="caution">
    <text evidence="2">The sequence shown here is derived from an EMBL/GenBank/DDBJ whole genome shotgun (WGS) entry which is preliminary data.</text>
</comment>
<sequence>MLEGFIDTEVSLSMAGNKVSDLRHAHSSSIWIPPVHNMMKLNVKISFTDCSTTIGVGFVLRNSVGSFLNAGTTSDHAGTAKEGEYTGILVAVKWAKKQQLKNLEIETDNSM</sequence>
<protein>
    <recommendedName>
        <fullName evidence="1">RNase H type-1 domain-containing protein</fullName>
    </recommendedName>
</protein>
<dbReference type="GO" id="GO:0003676">
    <property type="term" value="F:nucleic acid binding"/>
    <property type="evidence" value="ECO:0007669"/>
    <property type="project" value="InterPro"/>
</dbReference>
<keyword evidence="3" id="KW-1185">Reference proteome</keyword>
<dbReference type="PANTHER" id="PTHR47074">
    <property type="entry name" value="BNAC02G40300D PROTEIN"/>
    <property type="match status" value="1"/>
</dbReference>
<dbReference type="OrthoDB" id="1906820at2759"/>
<dbReference type="EMBL" id="JABWDY010026785">
    <property type="protein sequence ID" value="KAF5188440.1"/>
    <property type="molecule type" value="Genomic_DNA"/>
</dbReference>
<dbReference type="CDD" id="cd06222">
    <property type="entry name" value="RNase_H_like"/>
    <property type="match status" value="1"/>
</dbReference>
<dbReference type="GO" id="GO:0004523">
    <property type="term" value="F:RNA-DNA hybrid ribonuclease activity"/>
    <property type="evidence" value="ECO:0007669"/>
    <property type="project" value="InterPro"/>
</dbReference>
<dbReference type="InterPro" id="IPR036397">
    <property type="entry name" value="RNaseH_sf"/>
</dbReference>
<dbReference type="InterPro" id="IPR002156">
    <property type="entry name" value="RNaseH_domain"/>
</dbReference>
<dbReference type="PANTHER" id="PTHR47074:SF11">
    <property type="entry name" value="REVERSE TRANSCRIPTASE-LIKE PROTEIN"/>
    <property type="match status" value="1"/>
</dbReference>
<dbReference type="Gene3D" id="3.30.420.10">
    <property type="entry name" value="Ribonuclease H-like superfamily/Ribonuclease H"/>
    <property type="match status" value="1"/>
</dbReference>
<gene>
    <name evidence="2" type="ORF">FRX31_021974</name>
</gene>
<proteinExistence type="predicted"/>
<dbReference type="AlphaFoldDB" id="A0A7J6VW93"/>
<reference evidence="2 3" key="1">
    <citation type="submission" date="2020-06" db="EMBL/GenBank/DDBJ databases">
        <title>Transcriptomic and genomic resources for Thalictrum thalictroides and T. hernandezii: Facilitating candidate gene discovery in an emerging model plant lineage.</title>
        <authorList>
            <person name="Arias T."/>
            <person name="Riano-Pachon D.M."/>
            <person name="Di Stilio V.S."/>
        </authorList>
    </citation>
    <scope>NUCLEOTIDE SEQUENCE [LARGE SCALE GENOMIC DNA]</scope>
    <source>
        <strain evidence="3">cv. WT478/WT964</strain>
        <tissue evidence="2">Leaves</tissue>
    </source>
</reference>
<evidence type="ECO:0000313" key="2">
    <source>
        <dbReference type="EMBL" id="KAF5188440.1"/>
    </source>
</evidence>
<dbReference type="InterPro" id="IPR052929">
    <property type="entry name" value="RNase_H-like_EbsB-rel"/>
</dbReference>
<name>A0A7J6VW93_THATH</name>
<organism evidence="2 3">
    <name type="scientific">Thalictrum thalictroides</name>
    <name type="common">Rue-anemone</name>
    <name type="synonym">Anemone thalictroides</name>
    <dbReference type="NCBI Taxonomy" id="46969"/>
    <lineage>
        <taxon>Eukaryota</taxon>
        <taxon>Viridiplantae</taxon>
        <taxon>Streptophyta</taxon>
        <taxon>Embryophyta</taxon>
        <taxon>Tracheophyta</taxon>
        <taxon>Spermatophyta</taxon>
        <taxon>Magnoliopsida</taxon>
        <taxon>Ranunculales</taxon>
        <taxon>Ranunculaceae</taxon>
        <taxon>Thalictroideae</taxon>
        <taxon>Thalictrum</taxon>
    </lineage>
</organism>
<accession>A0A7J6VW93</accession>
<dbReference type="Proteomes" id="UP000554482">
    <property type="component" value="Unassembled WGS sequence"/>
</dbReference>
<dbReference type="InterPro" id="IPR044730">
    <property type="entry name" value="RNase_H-like_dom_plant"/>
</dbReference>
<dbReference type="Pfam" id="PF13456">
    <property type="entry name" value="RVT_3"/>
    <property type="match status" value="1"/>
</dbReference>
<feature type="domain" description="RNase H type-1" evidence="1">
    <location>
        <begin position="47"/>
        <end position="111"/>
    </location>
</feature>